<evidence type="ECO:0000256" key="1">
    <source>
        <dbReference type="ARBA" id="ARBA00004613"/>
    </source>
</evidence>
<dbReference type="SUPFAM" id="SSF49842">
    <property type="entry name" value="TNF-like"/>
    <property type="match status" value="1"/>
</dbReference>
<dbReference type="EMBL" id="QBIY01012978">
    <property type="protein sequence ID" value="RXN13483.1"/>
    <property type="molecule type" value="Genomic_DNA"/>
</dbReference>
<protein>
    <submittedName>
        <fullName evidence="5">Complement C1q 2 isoform X2</fullName>
    </submittedName>
</protein>
<reference evidence="5 6" key="1">
    <citation type="submission" date="2018-03" db="EMBL/GenBank/DDBJ databases">
        <title>Draft genome sequence of Rohu Carp (Labeo rohita).</title>
        <authorList>
            <person name="Das P."/>
            <person name="Kushwaha B."/>
            <person name="Joshi C.G."/>
            <person name="Kumar D."/>
            <person name="Nagpure N.S."/>
            <person name="Sahoo L."/>
            <person name="Das S.P."/>
            <person name="Bit A."/>
            <person name="Patnaik S."/>
            <person name="Meher P.K."/>
            <person name="Jayasankar P."/>
            <person name="Koringa P.G."/>
            <person name="Patel N.V."/>
            <person name="Hinsu A.T."/>
            <person name="Kumar R."/>
            <person name="Pandey M."/>
            <person name="Agarwal S."/>
            <person name="Srivastava S."/>
            <person name="Singh M."/>
            <person name="Iquebal M.A."/>
            <person name="Jaiswal S."/>
            <person name="Angadi U.B."/>
            <person name="Kumar N."/>
            <person name="Raza M."/>
            <person name="Shah T.M."/>
            <person name="Rai A."/>
            <person name="Jena J.K."/>
        </authorList>
    </citation>
    <scope>NUCLEOTIDE SEQUENCE [LARGE SCALE GENOMIC DNA]</scope>
    <source>
        <strain evidence="5">DASCIFA01</strain>
        <tissue evidence="5">Testis</tissue>
    </source>
</reference>
<dbReference type="PANTHER" id="PTHR22923:SF102">
    <property type="entry name" value="CEREBELLIN 13-RELATED"/>
    <property type="match status" value="1"/>
</dbReference>
<evidence type="ECO:0000313" key="6">
    <source>
        <dbReference type="Proteomes" id="UP000290572"/>
    </source>
</evidence>
<dbReference type="SMART" id="SM00110">
    <property type="entry name" value="C1Q"/>
    <property type="match status" value="1"/>
</dbReference>
<sequence length="556" mass="62094">MDVSIVAAHKIQILKCTMSHKSKICSKEISNLTQSQVELRKENRGRDIVFSASLMQSNSGYVGPFTTEITLTYRNVLTNIGNAYNPITGVFTAPLKGAYRFRVSVFGHGNPSNAAYVSIMKNEGKVVMAYARQDQRNINSSNGVVLILEVGDVVHASLGGLALDKASHFISKAVDLVCLDLGKSGLKVSAKEMVKDIGTIGMRAAAKAGSRALGVIGLGMSLYDLIATCEEIIKGNQVTESSKFLHDSAREILEGRRKLKEQLDTMHEIIRKLLQLQKLVKDLGGYSLSMTEDGQKIINYIIGTCTDNSVISWLQSKTHQIEFTNVLRFYQESGILEDLHKHRERHIHIVFVAHGRIVAEFMPAGGLVPVPIIRDTILYSPWNCKIDGSAAYSVAQGSINMSNRTFSSLPNPFPNRWNSMRESRYNIPGIILSPFVPEEQAWTYFQVLWRQRTMEIDGRVIIPYLVRQNLVNAFGEIPFCVFLFAASFMPCLFEGTATVHLAACLDRAGSPLMPVEWRTQYAYTNDGAFMSVNMDQRNVNPGLFRAFRSLFDRHHR</sequence>
<keyword evidence="2" id="KW-0964">Secreted</keyword>
<dbReference type="PANTHER" id="PTHR22923">
    <property type="entry name" value="CEREBELLIN-RELATED"/>
    <property type="match status" value="1"/>
</dbReference>
<comment type="caution">
    <text evidence="5">The sequence shown here is derived from an EMBL/GenBank/DDBJ whole genome shotgun (WGS) entry which is preliminary data.</text>
</comment>
<dbReference type="Gene3D" id="2.60.120.40">
    <property type="match status" value="1"/>
</dbReference>
<accession>A0A498M0Y3</accession>
<dbReference type="InterPro" id="IPR001073">
    <property type="entry name" value="C1q_dom"/>
</dbReference>
<evidence type="ECO:0000259" key="4">
    <source>
        <dbReference type="PROSITE" id="PS50871"/>
    </source>
</evidence>
<organism evidence="5 6">
    <name type="scientific">Labeo rohita</name>
    <name type="common">Indian major carp</name>
    <name type="synonym">Cyprinus rohita</name>
    <dbReference type="NCBI Taxonomy" id="84645"/>
    <lineage>
        <taxon>Eukaryota</taxon>
        <taxon>Metazoa</taxon>
        <taxon>Chordata</taxon>
        <taxon>Craniata</taxon>
        <taxon>Vertebrata</taxon>
        <taxon>Euteleostomi</taxon>
        <taxon>Actinopterygii</taxon>
        <taxon>Neopterygii</taxon>
        <taxon>Teleostei</taxon>
        <taxon>Ostariophysi</taxon>
        <taxon>Cypriniformes</taxon>
        <taxon>Cyprinidae</taxon>
        <taxon>Labeoninae</taxon>
        <taxon>Labeonini</taxon>
        <taxon>Labeo</taxon>
    </lineage>
</organism>
<dbReference type="InterPro" id="IPR050822">
    <property type="entry name" value="Cerebellin_Synaptic_Org"/>
</dbReference>
<feature type="domain" description="C1q" evidence="4">
    <location>
        <begin position="43"/>
        <end position="183"/>
    </location>
</feature>
<comment type="subcellular location">
    <subcellularLocation>
        <location evidence="1">Secreted</location>
    </subcellularLocation>
</comment>
<gene>
    <name evidence="5" type="ORF">ROHU_009672</name>
</gene>
<keyword evidence="3" id="KW-0732">Signal</keyword>
<dbReference type="Proteomes" id="UP000290572">
    <property type="component" value="Unassembled WGS sequence"/>
</dbReference>
<name>A0A498M0Y3_LABRO</name>
<keyword evidence="6" id="KW-1185">Reference proteome</keyword>
<dbReference type="GO" id="GO:0005576">
    <property type="term" value="C:extracellular region"/>
    <property type="evidence" value="ECO:0007669"/>
    <property type="project" value="UniProtKB-SubCell"/>
</dbReference>
<evidence type="ECO:0000256" key="2">
    <source>
        <dbReference type="ARBA" id="ARBA00022525"/>
    </source>
</evidence>
<dbReference type="STRING" id="84645.A0A498M0Y3"/>
<dbReference type="InterPro" id="IPR008983">
    <property type="entry name" value="Tumour_necrosis_fac-like_dom"/>
</dbReference>
<evidence type="ECO:0000256" key="3">
    <source>
        <dbReference type="ARBA" id="ARBA00022729"/>
    </source>
</evidence>
<evidence type="ECO:0000313" key="5">
    <source>
        <dbReference type="EMBL" id="RXN13483.1"/>
    </source>
</evidence>
<dbReference type="AlphaFoldDB" id="A0A498M0Y3"/>
<dbReference type="PRINTS" id="PR00007">
    <property type="entry name" value="COMPLEMNTC1Q"/>
</dbReference>
<dbReference type="PROSITE" id="PS50871">
    <property type="entry name" value="C1Q"/>
    <property type="match status" value="1"/>
</dbReference>
<dbReference type="Pfam" id="PF00386">
    <property type="entry name" value="C1q"/>
    <property type="match status" value="1"/>
</dbReference>
<proteinExistence type="predicted"/>